<feature type="non-terminal residue" evidence="1">
    <location>
        <position position="1"/>
    </location>
</feature>
<dbReference type="Proteomes" id="UP000681967">
    <property type="component" value="Unassembled WGS sequence"/>
</dbReference>
<gene>
    <name evidence="1" type="ORF">BYL167_LOCUS39587</name>
</gene>
<accession>A0A8S2YZJ6</accession>
<dbReference type="EMBL" id="CAJOBH010095600">
    <property type="protein sequence ID" value="CAF4587942.1"/>
    <property type="molecule type" value="Genomic_DNA"/>
</dbReference>
<evidence type="ECO:0000313" key="2">
    <source>
        <dbReference type="Proteomes" id="UP000681967"/>
    </source>
</evidence>
<sequence length="52" mass="5995">MYAKKEVVLDDDKTFEEITSHGIENPDYQVCMKTSKLGEIVDLFRTFLVTVP</sequence>
<protein>
    <submittedName>
        <fullName evidence="1">Uncharacterized protein</fullName>
    </submittedName>
</protein>
<name>A0A8S2YZJ6_9BILA</name>
<evidence type="ECO:0000313" key="1">
    <source>
        <dbReference type="EMBL" id="CAF4587942.1"/>
    </source>
</evidence>
<proteinExistence type="predicted"/>
<reference evidence="1" key="1">
    <citation type="submission" date="2021-02" db="EMBL/GenBank/DDBJ databases">
        <authorList>
            <person name="Nowell W R."/>
        </authorList>
    </citation>
    <scope>NUCLEOTIDE SEQUENCE</scope>
</reference>
<organism evidence="1 2">
    <name type="scientific">Rotaria magnacalcarata</name>
    <dbReference type="NCBI Taxonomy" id="392030"/>
    <lineage>
        <taxon>Eukaryota</taxon>
        <taxon>Metazoa</taxon>
        <taxon>Spiralia</taxon>
        <taxon>Gnathifera</taxon>
        <taxon>Rotifera</taxon>
        <taxon>Eurotatoria</taxon>
        <taxon>Bdelloidea</taxon>
        <taxon>Philodinida</taxon>
        <taxon>Philodinidae</taxon>
        <taxon>Rotaria</taxon>
    </lineage>
</organism>
<comment type="caution">
    <text evidence="1">The sequence shown here is derived from an EMBL/GenBank/DDBJ whole genome shotgun (WGS) entry which is preliminary data.</text>
</comment>
<dbReference type="AlphaFoldDB" id="A0A8S2YZJ6"/>